<proteinExistence type="predicted"/>
<dbReference type="AlphaFoldDB" id="A0A5D9DCU7"/>
<dbReference type="Proteomes" id="UP000324260">
    <property type="component" value="Unassembled WGS sequence"/>
</dbReference>
<accession>A0A5D9DCU7</accession>
<dbReference type="OrthoDB" id="6690744at2"/>
<sequence length="149" mass="17401">MTTRQPSAEQWKKIEADVMRLYHPVYFDIDGYLVRLMLERVSKLRLGIVVYVDGQLDMNWLGLAGNEPTEIGRRFFQERTRSVYRGKDKRLAKRVLGKKEAEKKNSHRHPWWESPVSLRRHLVANNGVIRLLDADEAEARLKSLQEAAS</sequence>
<dbReference type="RefSeq" id="WP_149320748.1">
    <property type="nucleotide sequence ID" value="NZ_JARWAH010000001.1"/>
</dbReference>
<comment type="caution">
    <text evidence="1">The sequence shown here is derived from an EMBL/GenBank/DDBJ whole genome shotgun (WGS) entry which is preliminary data.</text>
</comment>
<evidence type="ECO:0000313" key="1">
    <source>
        <dbReference type="EMBL" id="TZG41557.1"/>
    </source>
</evidence>
<evidence type="ECO:0000313" key="2">
    <source>
        <dbReference type="Proteomes" id="UP000324260"/>
    </source>
</evidence>
<name>A0A5D9DCU7_HALER</name>
<reference evidence="1 2" key="1">
    <citation type="submission" date="2019-08" db="EMBL/GenBank/DDBJ databases">
        <title>Draft Genome Sequence of Halomonas eurihalina Isolated from Preserved Hide-surface.</title>
        <authorList>
            <person name="Hussain S.A."/>
            <person name="Xu A."/>
            <person name="Sarker M."/>
            <person name="Sommers C."/>
        </authorList>
    </citation>
    <scope>NUCLEOTIDE SEQUENCE [LARGE SCALE GENOMIC DNA]</scope>
    <source>
        <strain evidence="1 2">MS1</strain>
    </source>
</reference>
<keyword evidence="2" id="KW-1185">Reference proteome</keyword>
<protein>
    <submittedName>
        <fullName evidence="1">Uncharacterized protein</fullName>
    </submittedName>
</protein>
<dbReference type="EMBL" id="VTPU01000001">
    <property type="protein sequence ID" value="TZG41557.1"/>
    <property type="molecule type" value="Genomic_DNA"/>
</dbReference>
<organism evidence="1 2">
    <name type="scientific">Halomonas eurihalina</name>
    <dbReference type="NCBI Taxonomy" id="42566"/>
    <lineage>
        <taxon>Bacteria</taxon>
        <taxon>Pseudomonadati</taxon>
        <taxon>Pseudomonadota</taxon>
        <taxon>Gammaproteobacteria</taxon>
        <taxon>Oceanospirillales</taxon>
        <taxon>Halomonadaceae</taxon>
        <taxon>Halomonas</taxon>
    </lineage>
</organism>
<gene>
    <name evidence="1" type="ORF">FZZ93_02530</name>
</gene>